<dbReference type="InterPro" id="IPR000565">
    <property type="entry name" value="Topo_IIA_B"/>
</dbReference>
<comment type="catalytic activity">
    <reaction evidence="1">
        <text>ATP-dependent breakage, passage and rejoining of double-stranded DNA.</text>
        <dbReference type="EC" id="5.6.2.2"/>
    </reaction>
</comment>
<sequence>MLEQIDMFAEVSNNGENSRTGYDADDIQVLEGLVAVRKRPGMYIGSTSSSGLHHLVWEIVDNAVDEHLAKYCTKIDLLLRKDGSVTVTDNGRGIPTGMHKTGVPTPQVVFTILHAGGKFGGSGYKKSGGLHGVGASVTNALSEWLEVEIYREGKIHRQRFEYWVDKKGKEHVGEPVTGLEILGNTNKTGSKITFKPDIRVFPNGITLNYDTLAERVQEIAFLNSGLRITLHDERSNRQDEFFYEGGASQFVQFLNEGKDVLHDVIHFSAEKDDIEVEVALQYNGGYTETLASFVNSIPTRSGGTHETGFKTAYTRVLNDYARRTQLLKEKDKNLEGNDLREGMMAVISVKMSEVEFVGQTKDQLGSASARSAVDYIVSENMARFLEENPQVAQSLLKKSIQASKAREAARKARDEIRTGKKRSESSNLGGKLSPAQSKDVTRTELFIVEGDSAGGSAKQGRDSKIQAILPLKGKPMNPEKAKLLDILKNDEYKAIISTIGAGIGPDFTVEDSNYSKIIIMTDADTDGAHIQVLLLTFFYRYMKPLIDAGKVFIAQPPLYKLTRKTGKLETVRYAWSDEELQNYLKEFGKNFELQRYKGLGEMNPDQLWETTMNPESRTLLQVQIEDAAKAERRVSTLMGDKVDPRKRWIVENVDFTEIVE</sequence>
<evidence type="ECO:0000259" key="12">
    <source>
        <dbReference type="PROSITE" id="PS50880"/>
    </source>
</evidence>
<evidence type="ECO:0000256" key="10">
    <source>
        <dbReference type="ARBA" id="ARBA00063644"/>
    </source>
</evidence>
<dbReference type="SUPFAM" id="SSF55874">
    <property type="entry name" value="ATPase domain of HSP90 chaperone/DNA topoisomerase II/histidine kinase"/>
    <property type="match status" value="1"/>
</dbReference>
<dbReference type="PRINTS" id="PR01159">
    <property type="entry name" value="DNAGYRASEB"/>
</dbReference>
<dbReference type="RefSeq" id="WP_076284604.1">
    <property type="nucleotide sequence ID" value="NZ_MPTW01000005.1"/>
</dbReference>
<dbReference type="PANTHER" id="PTHR45866:SF12">
    <property type="entry name" value="DNA TOPOISOMERASE 4 SUBUNIT B"/>
    <property type="match status" value="1"/>
</dbReference>
<dbReference type="FunFam" id="3.30.565.10:FF:000002">
    <property type="entry name" value="DNA gyrase subunit B"/>
    <property type="match status" value="1"/>
</dbReference>
<keyword evidence="5" id="KW-0479">Metal-binding</keyword>
<dbReference type="InterPro" id="IPR014721">
    <property type="entry name" value="Ribsml_uS5_D2-typ_fold_subgr"/>
</dbReference>
<dbReference type="NCBIfam" id="TIGR01058">
    <property type="entry name" value="parE_Gpos"/>
    <property type="match status" value="1"/>
</dbReference>
<dbReference type="InterPro" id="IPR018522">
    <property type="entry name" value="TopoIIA_CS"/>
</dbReference>
<evidence type="ECO:0000256" key="3">
    <source>
        <dbReference type="ARBA" id="ARBA00010708"/>
    </source>
</evidence>
<evidence type="ECO:0000256" key="6">
    <source>
        <dbReference type="ARBA" id="ARBA00022842"/>
    </source>
</evidence>
<dbReference type="GO" id="GO:0006265">
    <property type="term" value="P:DNA topological change"/>
    <property type="evidence" value="ECO:0007669"/>
    <property type="project" value="InterPro"/>
</dbReference>
<feature type="region of interest" description="Disordered" evidence="11">
    <location>
        <begin position="406"/>
        <end position="437"/>
    </location>
</feature>
<dbReference type="GO" id="GO:0003677">
    <property type="term" value="F:DNA binding"/>
    <property type="evidence" value="ECO:0007669"/>
    <property type="project" value="UniProtKB-KW"/>
</dbReference>
<comment type="cofactor">
    <cofactor evidence="2">
        <name>Mg(2+)</name>
        <dbReference type="ChEBI" id="CHEBI:18420"/>
    </cofactor>
</comment>
<keyword evidence="6" id="KW-0460">Magnesium</keyword>
<dbReference type="Gene3D" id="3.30.565.10">
    <property type="entry name" value="Histidine kinase-like ATPase, C-terminal domain"/>
    <property type="match status" value="1"/>
</dbReference>
<gene>
    <name evidence="13" type="ORF">BSK65_12325</name>
</gene>
<dbReference type="GO" id="GO:0046872">
    <property type="term" value="F:metal ion binding"/>
    <property type="evidence" value="ECO:0007669"/>
    <property type="project" value="UniProtKB-KW"/>
</dbReference>
<feature type="compositionally biased region" description="Basic and acidic residues" evidence="11">
    <location>
        <begin position="406"/>
        <end position="424"/>
    </location>
</feature>
<dbReference type="SMART" id="SM00387">
    <property type="entry name" value="HATPase_c"/>
    <property type="match status" value="1"/>
</dbReference>
<dbReference type="Pfam" id="PF02518">
    <property type="entry name" value="HATPase_c"/>
    <property type="match status" value="1"/>
</dbReference>
<dbReference type="OrthoDB" id="9802808at2"/>
<feature type="domain" description="Toprim" evidence="12">
    <location>
        <begin position="443"/>
        <end position="557"/>
    </location>
</feature>
<dbReference type="AlphaFoldDB" id="A0A1R0ZIJ0"/>
<dbReference type="GO" id="GO:0005694">
    <property type="term" value="C:chromosome"/>
    <property type="evidence" value="ECO:0007669"/>
    <property type="project" value="InterPro"/>
</dbReference>
<dbReference type="SMART" id="SM00433">
    <property type="entry name" value="TOP2c"/>
    <property type="match status" value="1"/>
</dbReference>
<dbReference type="Gene3D" id="3.40.50.670">
    <property type="match status" value="1"/>
</dbReference>
<evidence type="ECO:0000256" key="9">
    <source>
        <dbReference type="ARBA" id="ARBA00023235"/>
    </source>
</evidence>
<dbReference type="InterPro" id="IPR013759">
    <property type="entry name" value="Topo_IIA_B_C"/>
</dbReference>
<evidence type="ECO:0000256" key="1">
    <source>
        <dbReference type="ARBA" id="ARBA00000185"/>
    </source>
</evidence>
<name>A0A1R0ZIJ0_9BACL</name>
<dbReference type="InterPro" id="IPR003594">
    <property type="entry name" value="HATPase_dom"/>
</dbReference>
<dbReference type="CDD" id="cd16928">
    <property type="entry name" value="HATPase_GyrB-like"/>
    <property type="match status" value="1"/>
</dbReference>
<keyword evidence="8" id="KW-0238">DNA-binding</keyword>
<proteinExistence type="inferred from homology"/>
<comment type="caution">
    <text evidence="13">The sequence shown here is derived from an EMBL/GenBank/DDBJ whole genome shotgun (WGS) entry which is preliminary data.</text>
</comment>
<dbReference type="Proteomes" id="UP000187425">
    <property type="component" value="Unassembled WGS sequence"/>
</dbReference>
<dbReference type="InterPro" id="IPR013506">
    <property type="entry name" value="Topo_IIA_bsu_dom2"/>
</dbReference>
<evidence type="ECO:0000256" key="2">
    <source>
        <dbReference type="ARBA" id="ARBA00001946"/>
    </source>
</evidence>
<dbReference type="InterPro" id="IPR006171">
    <property type="entry name" value="TOPRIM_dom"/>
</dbReference>
<evidence type="ECO:0000256" key="11">
    <source>
        <dbReference type="SAM" id="MobiDB-lite"/>
    </source>
</evidence>
<dbReference type="PROSITE" id="PS00177">
    <property type="entry name" value="TOPOISOMERASE_II"/>
    <property type="match status" value="1"/>
</dbReference>
<evidence type="ECO:0000313" key="13">
    <source>
        <dbReference type="EMBL" id="OME70692.1"/>
    </source>
</evidence>
<dbReference type="EMBL" id="MPTW01000005">
    <property type="protein sequence ID" value="OME70692.1"/>
    <property type="molecule type" value="Genomic_DNA"/>
</dbReference>
<evidence type="ECO:0000256" key="5">
    <source>
        <dbReference type="ARBA" id="ARBA00022723"/>
    </source>
</evidence>
<dbReference type="CDD" id="cd00822">
    <property type="entry name" value="TopoII_Trans_DNA_gyrase"/>
    <property type="match status" value="1"/>
</dbReference>
<dbReference type="InterPro" id="IPR020568">
    <property type="entry name" value="Ribosomal_Su5_D2-typ_SF"/>
</dbReference>
<keyword evidence="7" id="KW-0799">Topoisomerase</keyword>
<dbReference type="PANTHER" id="PTHR45866">
    <property type="entry name" value="DNA GYRASE/TOPOISOMERASE SUBUNIT B"/>
    <property type="match status" value="1"/>
</dbReference>
<dbReference type="FunFam" id="3.40.50.670:FF:000002">
    <property type="entry name" value="DNA gyrase subunit B"/>
    <property type="match status" value="1"/>
</dbReference>
<reference evidence="13 14" key="1">
    <citation type="submission" date="2016-11" db="EMBL/GenBank/DDBJ databases">
        <title>Paenibacillus species isolates.</title>
        <authorList>
            <person name="Beno S.M."/>
        </authorList>
    </citation>
    <scope>NUCLEOTIDE SEQUENCE [LARGE SCALE GENOMIC DNA]</scope>
    <source>
        <strain evidence="13 14">FSL H7-0443</strain>
    </source>
</reference>
<dbReference type="InterPro" id="IPR036890">
    <property type="entry name" value="HATPase_C_sf"/>
</dbReference>
<organism evidence="13 14">
    <name type="scientific">Paenibacillus odorifer</name>
    <dbReference type="NCBI Taxonomy" id="189426"/>
    <lineage>
        <taxon>Bacteria</taxon>
        <taxon>Bacillati</taxon>
        <taxon>Bacillota</taxon>
        <taxon>Bacilli</taxon>
        <taxon>Bacillales</taxon>
        <taxon>Paenibacillaceae</taxon>
        <taxon>Paenibacillus</taxon>
    </lineage>
</organism>
<dbReference type="GO" id="GO:0034335">
    <property type="term" value="F:DNA negative supercoiling activity"/>
    <property type="evidence" value="ECO:0007669"/>
    <property type="project" value="UniProtKB-ARBA"/>
</dbReference>
<dbReference type="SUPFAM" id="SSF54211">
    <property type="entry name" value="Ribosomal protein S5 domain 2-like"/>
    <property type="match status" value="1"/>
</dbReference>
<dbReference type="InterPro" id="IPR002288">
    <property type="entry name" value="DNA_gyrase_B_C"/>
</dbReference>
<comment type="subunit">
    <text evidence="10">Heterotetramer composed of ParC and ParE.</text>
</comment>
<dbReference type="InterPro" id="IPR005740">
    <property type="entry name" value="ParE_type2"/>
</dbReference>
<dbReference type="FunFam" id="3.30.230.10:FF:000005">
    <property type="entry name" value="DNA gyrase subunit B"/>
    <property type="match status" value="1"/>
</dbReference>
<dbReference type="PROSITE" id="PS50880">
    <property type="entry name" value="TOPRIM"/>
    <property type="match status" value="1"/>
</dbReference>
<dbReference type="Pfam" id="PF00204">
    <property type="entry name" value="DNA_gyraseB"/>
    <property type="match status" value="1"/>
</dbReference>
<keyword evidence="9 13" id="KW-0413">Isomerase</keyword>
<dbReference type="Pfam" id="PF01751">
    <property type="entry name" value="Toprim"/>
    <property type="match status" value="1"/>
</dbReference>
<dbReference type="InterPro" id="IPR013760">
    <property type="entry name" value="Topo_IIA-like_dom_sf"/>
</dbReference>
<dbReference type="EC" id="5.6.2.2" evidence="4"/>
<dbReference type="GO" id="GO:0005524">
    <property type="term" value="F:ATP binding"/>
    <property type="evidence" value="ECO:0007669"/>
    <property type="project" value="InterPro"/>
</dbReference>
<evidence type="ECO:0000256" key="8">
    <source>
        <dbReference type="ARBA" id="ARBA00023125"/>
    </source>
</evidence>
<accession>A0A1R0ZIJ0</accession>
<dbReference type="Pfam" id="PF00986">
    <property type="entry name" value="DNA_gyraseB_C"/>
    <property type="match status" value="1"/>
</dbReference>
<dbReference type="SUPFAM" id="SSF56719">
    <property type="entry name" value="Type II DNA topoisomerase"/>
    <property type="match status" value="1"/>
</dbReference>
<dbReference type="NCBIfam" id="NF004189">
    <property type="entry name" value="PRK05644.1"/>
    <property type="match status" value="1"/>
</dbReference>
<evidence type="ECO:0000256" key="4">
    <source>
        <dbReference type="ARBA" id="ARBA00012895"/>
    </source>
</evidence>
<dbReference type="PRINTS" id="PR00418">
    <property type="entry name" value="TPI2FAMILY"/>
</dbReference>
<dbReference type="Gene3D" id="3.30.230.10">
    <property type="match status" value="1"/>
</dbReference>
<comment type="similarity">
    <text evidence="3">Belongs to the type II topoisomerase GyrB family.</text>
</comment>
<evidence type="ECO:0000313" key="14">
    <source>
        <dbReference type="Proteomes" id="UP000187425"/>
    </source>
</evidence>
<dbReference type="InterPro" id="IPR001241">
    <property type="entry name" value="Topo_IIA"/>
</dbReference>
<protein>
    <recommendedName>
        <fullName evidence="4">DNA topoisomerase (ATP-hydrolyzing)</fullName>
        <ecNumber evidence="4">5.6.2.2</ecNumber>
    </recommendedName>
</protein>
<evidence type="ECO:0000256" key="7">
    <source>
        <dbReference type="ARBA" id="ARBA00023029"/>
    </source>
</evidence>